<accession>A0ABD0MJF4</accession>
<organism evidence="1 2">
    <name type="scientific">Cirrhinus mrigala</name>
    <name type="common">Mrigala</name>
    <dbReference type="NCBI Taxonomy" id="683832"/>
    <lineage>
        <taxon>Eukaryota</taxon>
        <taxon>Metazoa</taxon>
        <taxon>Chordata</taxon>
        <taxon>Craniata</taxon>
        <taxon>Vertebrata</taxon>
        <taxon>Euteleostomi</taxon>
        <taxon>Actinopterygii</taxon>
        <taxon>Neopterygii</taxon>
        <taxon>Teleostei</taxon>
        <taxon>Ostariophysi</taxon>
        <taxon>Cypriniformes</taxon>
        <taxon>Cyprinidae</taxon>
        <taxon>Labeoninae</taxon>
        <taxon>Labeonini</taxon>
        <taxon>Cirrhinus</taxon>
    </lineage>
</organism>
<proteinExistence type="predicted"/>
<dbReference type="AlphaFoldDB" id="A0ABD0MJF4"/>
<keyword evidence="2" id="KW-1185">Reference proteome</keyword>
<evidence type="ECO:0000313" key="1">
    <source>
        <dbReference type="EMBL" id="KAL0150290.1"/>
    </source>
</evidence>
<comment type="caution">
    <text evidence="1">The sequence shown here is derived from an EMBL/GenBank/DDBJ whole genome shotgun (WGS) entry which is preliminary data.</text>
</comment>
<reference evidence="1 2" key="1">
    <citation type="submission" date="2024-05" db="EMBL/GenBank/DDBJ databases">
        <title>Genome sequencing and assembly of Indian major carp, Cirrhinus mrigala (Hamilton, 1822).</title>
        <authorList>
            <person name="Mohindra V."/>
            <person name="Chowdhury L.M."/>
            <person name="Lal K."/>
            <person name="Jena J.K."/>
        </authorList>
    </citation>
    <scope>NUCLEOTIDE SEQUENCE [LARGE SCALE GENOMIC DNA]</scope>
    <source>
        <strain evidence="1">CM1030</strain>
        <tissue evidence="1">Blood</tissue>
    </source>
</reference>
<gene>
    <name evidence="1" type="ORF">M9458_054398</name>
</gene>
<dbReference type="Proteomes" id="UP001529510">
    <property type="component" value="Unassembled WGS sequence"/>
</dbReference>
<name>A0ABD0MJF4_CIRMR</name>
<protein>
    <submittedName>
        <fullName evidence="1">Uncharacterized protein</fullName>
    </submittedName>
</protein>
<dbReference type="EMBL" id="JAMKFB020000303">
    <property type="protein sequence ID" value="KAL0150290.1"/>
    <property type="molecule type" value="Genomic_DNA"/>
</dbReference>
<evidence type="ECO:0000313" key="2">
    <source>
        <dbReference type="Proteomes" id="UP001529510"/>
    </source>
</evidence>
<sequence length="105" mass="11745">MLYSEIQGKRVRRCSVLSSCLMIQQYLRLCASAGSADVSGNIQRSVDGSVPIRAERRGRTRRPLRANSGGVVADPLASVPLDWKKRRLLLKPRRMDSLERDASFS</sequence>